<dbReference type="InterPro" id="IPR049734">
    <property type="entry name" value="NudC-like_C"/>
</dbReference>
<keyword evidence="4" id="KW-0460">Magnesium</keyword>
<dbReference type="PANTHER" id="PTHR42904:SF6">
    <property type="entry name" value="NAD-CAPPED RNA HYDROLASE NUDT12"/>
    <property type="match status" value="1"/>
</dbReference>
<gene>
    <name evidence="6" type="ORF">KQI75_10775</name>
</gene>
<accession>A0ABS6EVE0</accession>
<name>A0ABS6EVE0_9FIRM</name>
<evidence type="ECO:0000313" key="6">
    <source>
        <dbReference type="EMBL" id="MBU5491096.1"/>
    </source>
</evidence>
<feature type="domain" description="Nudix hydrolase" evidence="5">
    <location>
        <begin position="35"/>
        <end position="159"/>
    </location>
</feature>
<evidence type="ECO:0000259" key="5">
    <source>
        <dbReference type="PROSITE" id="PS51462"/>
    </source>
</evidence>
<dbReference type="PROSITE" id="PS00893">
    <property type="entry name" value="NUDIX_BOX"/>
    <property type="match status" value="1"/>
</dbReference>
<dbReference type="InterPro" id="IPR000086">
    <property type="entry name" value="NUDIX_hydrolase_dom"/>
</dbReference>
<dbReference type="PROSITE" id="PS51462">
    <property type="entry name" value="NUDIX"/>
    <property type="match status" value="1"/>
</dbReference>
<dbReference type="Pfam" id="PF00293">
    <property type="entry name" value="NUDIX"/>
    <property type="match status" value="1"/>
</dbReference>
<evidence type="ECO:0000256" key="4">
    <source>
        <dbReference type="ARBA" id="ARBA00022842"/>
    </source>
</evidence>
<dbReference type="InterPro" id="IPR050241">
    <property type="entry name" value="NAD-cap_RNA_hydrolase_NudC"/>
</dbReference>
<dbReference type="RefSeq" id="WP_216470810.1">
    <property type="nucleotide sequence ID" value="NZ_JAHLQI010000006.1"/>
</dbReference>
<dbReference type="InterPro" id="IPR020084">
    <property type="entry name" value="NUDIX_hydrolase_CS"/>
</dbReference>
<dbReference type="Proteomes" id="UP000783588">
    <property type="component" value="Unassembled WGS sequence"/>
</dbReference>
<reference evidence="6 7" key="1">
    <citation type="submission" date="2021-06" db="EMBL/GenBank/DDBJ databases">
        <authorList>
            <person name="Sun Q."/>
            <person name="Li D."/>
        </authorList>
    </citation>
    <scope>NUCLEOTIDE SEQUENCE [LARGE SCALE GENOMIC DNA]</scope>
    <source>
        <strain evidence="6 7">MSJd-7</strain>
    </source>
</reference>
<protein>
    <submittedName>
        <fullName evidence="6">NUDIX domain-containing protein</fullName>
    </submittedName>
</protein>
<dbReference type="PANTHER" id="PTHR42904">
    <property type="entry name" value="NUDIX HYDROLASE, NUDC SUBFAMILY"/>
    <property type="match status" value="1"/>
</dbReference>
<comment type="caution">
    <text evidence="6">The sequence shown here is derived from an EMBL/GenBank/DDBJ whole genome shotgun (WGS) entry which is preliminary data.</text>
</comment>
<proteinExistence type="predicted"/>
<keyword evidence="2" id="KW-0479">Metal-binding</keyword>
<organism evidence="6 7">
    <name type="scientific">Butyricicoccus intestinisimiae</name>
    <dbReference type="NCBI Taxonomy" id="2841509"/>
    <lineage>
        <taxon>Bacteria</taxon>
        <taxon>Bacillati</taxon>
        <taxon>Bacillota</taxon>
        <taxon>Clostridia</taxon>
        <taxon>Eubacteriales</taxon>
        <taxon>Butyricicoccaceae</taxon>
        <taxon>Butyricicoccus</taxon>
    </lineage>
</organism>
<evidence type="ECO:0000256" key="1">
    <source>
        <dbReference type="ARBA" id="ARBA00001946"/>
    </source>
</evidence>
<keyword evidence="3" id="KW-0378">Hydrolase</keyword>
<evidence type="ECO:0000256" key="3">
    <source>
        <dbReference type="ARBA" id="ARBA00022801"/>
    </source>
</evidence>
<dbReference type="CDD" id="cd03429">
    <property type="entry name" value="NUDIX_NADH_pyrophosphatase_Nudt13"/>
    <property type="match status" value="1"/>
</dbReference>
<sequence length="167" mass="19083">MKYCYECGVPLTEKYLEREGMVQYCPQCKQFRFPIFNTAVSMEVLSPDKTQVLLIQQYGKQRNILVAGYVNRGEAAEKTVAREVKEEVGLDVCDIHFNTSQFFEPSNTLMLNFSCVATTQDLSHMTDEVDKAKWFSFADAREAIAPNSLAQKFLLTFLEKHAVNQNC</sequence>
<evidence type="ECO:0000313" key="7">
    <source>
        <dbReference type="Proteomes" id="UP000783588"/>
    </source>
</evidence>
<comment type="cofactor">
    <cofactor evidence="1">
        <name>Mg(2+)</name>
        <dbReference type="ChEBI" id="CHEBI:18420"/>
    </cofactor>
</comment>
<keyword evidence="7" id="KW-1185">Reference proteome</keyword>
<dbReference type="EMBL" id="JAHLQI010000006">
    <property type="protein sequence ID" value="MBU5491096.1"/>
    <property type="molecule type" value="Genomic_DNA"/>
</dbReference>
<evidence type="ECO:0000256" key="2">
    <source>
        <dbReference type="ARBA" id="ARBA00022723"/>
    </source>
</evidence>